<keyword evidence="6" id="KW-1185">Reference proteome</keyword>
<dbReference type="EMBL" id="BJOV01000003">
    <property type="protein sequence ID" value="GEE00894.1"/>
    <property type="molecule type" value="Genomic_DNA"/>
</dbReference>
<dbReference type="AlphaFoldDB" id="A0A7I9V6N7"/>
<feature type="domain" description="Bacterial bifunctional deaminase-reductase C-terminal" evidence="4">
    <location>
        <begin position="9"/>
        <end position="232"/>
    </location>
</feature>
<dbReference type="GO" id="GO:0008703">
    <property type="term" value="F:5-amino-6-(5-phosphoribosylamino)uracil reductase activity"/>
    <property type="evidence" value="ECO:0007669"/>
    <property type="project" value="InterPro"/>
</dbReference>
<dbReference type="RefSeq" id="WP_161894767.1">
    <property type="nucleotide sequence ID" value="NZ_BJOV01000003.1"/>
</dbReference>
<evidence type="ECO:0000256" key="2">
    <source>
        <dbReference type="ARBA" id="ARBA00022857"/>
    </source>
</evidence>
<protein>
    <submittedName>
        <fullName evidence="5">5-amino-6-(5-phosphoribosylamino)uracil reductase</fullName>
    </submittedName>
</protein>
<dbReference type="Gene3D" id="3.40.430.10">
    <property type="entry name" value="Dihydrofolate Reductase, subunit A"/>
    <property type="match status" value="1"/>
</dbReference>
<evidence type="ECO:0000256" key="3">
    <source>
        <dbReference type="ARBA" id="ARBA00023002"/>
    </source>
</evidence>
<comment type="pathway">
    <text evidence="1">Cofactor biosynthesis; riboflavin biosynthesis.</text>
</comment>
<reference evidence="6" key="1">
    <citation type="submission" date="2019-06" db="EMBL/GenBank/DDBJ databases">
        <title>Gordonia isolated from sludge of a wastewater treatment plant.</title>
        <authorList>
            <person name="Tamura T."/>
            <person name="Aoyama K."/>
            <person name="Kang Y."/>
            <person name="Saito S."/>
            <person name="Akiyama N."/>
            <person name="Yazawa K."/>
            <person name="Gonoi T."/>
            <person name="Mikami Y."/>
        </authorList>
    </citation>
    <scope>NUCLEOTIDE SEQUENCE [LARGE SCALE GENOMIC DNA]</scope>
    <source>
        <strain evidence="6">NBRC 107696</strain>
    </source>
</reference>
<accession>A0A7I9V6N7</accession>
<proteinExistence type="predicted"/>
<dbReference type="InterPro" id="IPR024072">
    <property type="entry name" value="DHFR-like_dom_sf"/>
</dbReference>
<evidence type="ECO:0000256" key="1">
    <source>
        <dbReference type="ARBA" id="ARBA00005104"/>
    </source>
</evidence>
<dbReference type="Pfam" id="PF01872">
    <property type="entry name" value="RibD_C"/>
    <property type="match status" value="1"/>
</dbReference>
<sequence length="244" mass="26268">MTTSQANRPYIICHMETSLDGKIIGPFMNTPQAAAASRHYNETHLTFDSQAWLCGRVTLEAFTGGQAPYISPDLPRVAREDHVADPEARDFVVAADPSGTLGWRSNTLTYSVRPAGHIIELLTDRASDDYVAYLHANRISYVFAGTDRLDLAVASTKLRALFGITTLVVSGGAVINGSFLNAGLVDEVSLVVSAVVDDHGGTPGVFERATALPLRGTTAFRLASSTVLSDDVLWTRYVTRRPAA</sequence>
<keyword evidence="3" id="KW-0560">Oxidoreductase</keyword>
<evidence type="ECO:0000259" key="4">
    <source>
        <dbReference type="Pfam" id="PF01872"/>
    </source>
</evidence>
<dbReference type="PANTHER" id="PTHR38011:SF7">
    <property type="entry name" value="2,5-DIAMINO-6-RIBOSYLAMINO-4(3H)-PYRIMIDINONE 5'-PHOSPHATE REDUCTASE"/>
    <property type="match status" value="1"/>
</dbReference>
<evidence type="ECO:0000313" key="5">
    <source>
        <dbReference type="EMBL" id="GEE00894.1"/>
    </source>
</evidence>
<name>A0A7I9V6N7_9ACTN</name>
<dbReference type="OrthoDB" id="9800865at2"/>
<dbReference type="PANTHER" id="PTHR38011">
    <property type="entry name" value="DIHYDROFOLATE REDUCTASE FAMILY PROTEIN (AFU_ORTHOLOGUE AFUA_8G06820)"/>
    <property type="match status" value="1"/>
</dbReference>
<evidence type="ECO:0000313" key="6">
    <source>
        <dbReference type="Proteomes" id="UP000444960"/>
    </source>
</evidence>
<dbReference type="InterPro" id="IPR002734">
    <property type="entry name" value="RibDG_C"/>
</dbReference>
<dbReference type="SUPFAM" id="SSF53597">
    <property type="entry name" value="Dihydrofolate reductase-like"/>
    <property type="match status" value="1"/>
</dbReference>
<dbReference type="Proteomes" id="UP000444960">
    <property type="component" value="Unassembled WGS sequence"/>
</dbReference>
<dbReference type="InterPro" id="IPR050765">
    <property type="entry name" value="Riboflavin_Biosynth_HTPR"/>
</dbReference>
<keyword evidence="2" id="KW-0521">NADP</keyword>
<comment type="caution">
    <text evidence="5">The sequence shown here is derived from an EMBL/GenBank/DDBJ whole genome shotgun (WGS) entry which is preliminary data.</text>
</comment>
<organism evidence="5 6">
    <name type="scientific">Gordonia spumicola</name>
    <dbReference type="NCBI Taxonomy" id="589161"/>
    <lineage>
        <taxon>Bacteria</taxon>
        <taxon>Bacillati</taxon>
        <taxon>Actinomycetota</taxon>
        <taxon>Actinomycetes</taxon>
        <taxon>Mycobacteriales</taxon>
        <taxon>Gordoniaceae</taxon>
        <taxon>Gordonia</taxon>
    </lineage>
</organism>
<dbReference type="GO" id="GO:0009231">
    <property type="term" value="P:riboflavin biosynthetic process"/>
    <property type="evidence" value="ECO:0007669"/>
    <property type="project" value="InterPro"/>
</dbReference>
<gene>
    <name evidence="5" type="ORF">nbrc107696_13400</name>
</gene>